<dbReference type="Gene3D" id="1.25.40.10">
    <property type="entry name" value="Tetratricopeptide repeat domain"/>
    <property type="match status" value="1"/>
</dbReference>
<evidence type="ECO:0000256" key="4">
    <source>
        <dbReference type="ARBA" id="ARBA00023136"/>
    </source>
</evidence>
<evidence type="ECO:0000313" key="7">
    <source>
        <dbReference type="EMBL" id="PHZ86359.1"/>
    </source>
</evidence>
<dbReference type="SUPFAM" id="SSF81901">
    <property type="entry name" value="HCP-like"/>
    <property type="match status" value="1"/>
</dbReference>
<keyword evidence="3" id="KW-1133">Transmembrane helix</keyword>
<evidence type="ECO:0000256" key="5">
    <source>
        <dbReference type="SAM" id="MobiDB-lite"/>
    </source>
</evidence>
<dbReference type="Proteomes" id="UP000229730">
    <property type="component" value="Unassembled WGS sequence"/>
</dbReference>
<comment type="caution">
    <text evidence="7">The sequence shown here is derived from an EMBL/GenBank/DDBJ whole genome shotgun (WGS) entry which is preliminary data.</text>
</comment>
<evidence type="ECO:0000313" key="6">
    <source>
        <dbReference type="EMBL" id="PHZ84793.1"/>
    </source>
</evidence>
<dbReference type="PANTHER" id="PTHR12745">
    <property type="entry name" value="SUPPRESSION OF TUMORIGENICITY 7"/>
    <property type="match status" value="1"/>
</dbReference>
<dbReference type="InterPro" id="IPR011990">
    <property type="entry name" value="TPR-like_helical_dom_sf"/>
</dbReference>
<sequence>MFGPLMPVSKNRRKNKTKNTKKPAIKVLQKKKLAADVSQDIPDRKFMEKMMAQITNAAFAPDPFAGDGLLEAPDHQDPLRQAQDMMYDAWEADTKRERIALARQALKISDLCADAYLLLAEEEAKDIIQARKYYEQAVDAGRQALGDALFEDAEGDFWLVLETRPFMRAKAALAQTLWDLGERQEAAEHVKHMLQLNPGDNQGMRTILKSWLFTLNDFAGVEELLVEYEEDSLAEWCYSKAFLMFRQSGAKSSGAIRVLKHAVETNHFVPDLLLGTKRMPKSLPPHYSIGSKEEAIIYVDQNRENWSATKGALQWLAENR</sequence>
<dbReference type="AlphaFoldDB" id="A0A2G4YVK7"/>
<gene>
    <name evidence="7" type="ORF">CRD36_02020</name>
    <name evidence="6" type="ORF">CRD36_10080</name>
</gene>
<dbReference type="GO" id="GO:0016020">
    <property type="term" value="C:membrane"/>
    <property type="evidence" value="ECO:0007669"/>
    <property type="project" value="UniProtKB-SubCell"/>
</dbReference>
<dbReference type="InParanoid" id="A0A2G4YVK7"/>
<comment type="subcellular location">
    <subcellularLocation>
        <location evidence="1">Membrane</location>
        <topology evidence="1">Multi-pass membrane protein</topology>
    </subcellularLocation>
</comment>
<keyword evidence="2" id="KW-0812">Transmembrane</keyword>
<dbReference type="EMBL" id="PDEM01000008">
    <property type="protein sequence ID" value="PHZ86359.1"/>
    <property type="molecule type" value="Genomic_DNA"/>
</dbReference>
<dbReference type="InterPro" id="IPR007311">
    <property type="entry name" value="ST7"/>
</dbReference>
<keyword evidence="4" id="KW-0472">Membrane</keyword>
<reference evidence="7 8" key="1">
    <citation type="submission" date="2017-10" db="EMBL/GenBank/DDBJ databases">
        <title>Frigbacter circumglobatus gen. nov. sp. nov., isolated from sediment cultured in situ.</title>
        <authorList>
            <person name="Zhao Z."/>
        </authorList>
    </citation>
    <scope>NUCLEOTIDE SEQUENCE [LARGE SCALE GENOMIC DNA]</scope>
    <source>
        <strain evidence="7 8">ZYL</strain>
    </source>
</reference>
<dbReference type="Pfam" id="PF04184">
    <property type="entry name" value="ST7"/>
    <property type="match status" value="1"/>
</dbReference>
<accession>A0A2G4YVK7</accession>
<feature type="compositionally biased region" description="Basic residues" evidence="5">
    <location>
        <begin position="10"/>
        <end position="22"/>
    </location>
</feature>
<evidence type="ECO:0000256" key="2">
    <source>
        <dbReference type="ARBA" id="ARBA00022692"/>
    </source>
</evidence>
<dbReference type="PANTHER" id="PTHR12745:SF6">
    <property type="entry name" value="PROTEIN ST7 HOMOLOG"/>
    <property type="match status" value="1"/>
</dbReference>
<feature type="region of interest" description="Disordered" evidence="5">
    <location>
        <begin position="1"/>
        <end position="22"/>
    </location>
</feature>
<evidence type="ECO:0000313" key="8">
    <source>
        <dbReference type="Proteomes" id="UP000229730"/>
    </source>
</evidence>
<dbReference type="EMBL" id="PDEM01000021">
    <property type="protein sequence ID" value="PHZ84793.1"/>
    <property type="molecule type" value="Genomic_DNA"/>
</dbReference>
<evidence type="ECO:0000256" key="1">
    <source>
        <dbReference type="ARBA" id="ARBA00004141"/>
    </source>
</evidence>
<dbReference type="OrthoDB" id="6399948at2"/>
<name>A0A2G4YVK7_9PROT</name>
<organism evidence="7 8">
    <name type="scientific">Paremcibacter congregatus</name>
    <dbReference type="NCBI Taxonomy" id="2043170"/>
    <lineage>
        <taxon>Bacteria</taxon>
        <taxon>Pseudomonadati</taxon>
        <taxon>Pseudomonadota</taxon>
        <taxon>Alphaproteobacteria</taxon>
        <taxon>Emcibacterales</taxon>
        <taxon>Emcibacteraceae</taxon>
        <taxon>Paremcibacter</taxon>
    </lineage>
</organism>
<protein>
    <submittedName>
        <fullName evidence="7">Uncharacterized protein</fullName>
    </submittedName>
</protein>
<evidence type="ECO:0000256" key="3">
    <source>
        <dbReference type="ARBA" id="ARBA00022989"/>
    </source>
</evidence>
<keyword evidence="8" id="KW-1185">Reference proteome</keyword>
<proteinExistence type="predicted"/>